<proteinExistence type="predicted"/>
<dbReference type="EC" id="1.11.1.15" evidence="8"/>
<evidence type="ECO:0000256" key="6">
    <source>
        <dbReference type="SAM" id="MobiDB-lite"/>
    </source>
</evidence>
<name>K6YDQ2_9ALTE</name>
<evidence type="ECO:0000256" key="5">
    <source>
        <dbReference type="PIRSR" id="PIRSR637944-1"/>
    </source>
</evidence>
<dbReference type="GO" id="GO:0045454">
    <property type="term" value="P:cell redox homeostasis"/>
    <property type="evidence" value="ECO:0007669"/>
    <property type="project" value="TreeGrafter"/>
</dbReference>
<dbReference type="SUPFAM" id="SSF52833">
    <property type="entry name" value="Thioredoxin-like"/>
    <property type="match status" value="1"/>
</dbReference>
<dbReference type="GO" id="GO:0005737">
    <property type="term" value="C:cytoplasm"/>
    <property type="evidence" value="ECO:0007669"/>
    <property type="project" value="TreeGrafter"/>
</dbReference>
<keyword evidence="1 8" id="KW-0575">Peroxidase</keyword>
<dbReference type="InterPro" id="IPR037944">
    <property type="entry name" value="PRX5-like"/>
</dbReference>
<dbReference type="Pfam" id="PF08534">
    <property type="entry name" value="Redoxin"/>
    <property type="match status" value="1"/>
</dbReference>
<dbReference type="EMBL" id="BAEQ01000067">
    <property type="protein sequence ID" value="GAC30854.1"/>
    <property type="molecule type" value="Genomic_DNA"/>
</dbReference>
<dbReference type="PROSITE" id="PS51352">
    <property type="entry name" value="THIOREDOXIN_2"/>
    <property type="match status" value="1"/>
</dbReference>
<reference evidence="9" key="1">
    <citation type="journal article" date="2014" name="Environ. Microbiol.">
        <title>Comparative genomics of the marine bacterial genus Glaciecola reveals the high degree of genomic diversity and genomic characteristic for cold adaptation.</title>
        <authorList>
            <person name="Qin Q.L."/>
            <person name="Xie B.B."/>
            <person name="Yu Y."/>
            <person name="Shu Y.L."/>
            <person name="Rong J.C."/>
            <person name="Zhang Y.J."/>
            <person name="Zhao D.L."/>
            <person name="Chen X.L."/>
            <person name="Zhang X.Y."/>
            <person name="Chen B."/>
            <person name="Zhou B.C."/>
            <person name="Zhang Y.Z."/>
        </authorList>
    </citation>
    <scope>NUCLEOTIDE SEQUENCE [LARGE SCALE GENOMIC DNA]</scope>
    <source>
        <strain evidence="9">ACAM 615</strain>
    </source>
</reference>
<dbReference type="InterPro" id="IPR036249">
    <property type="entry name" value="Thioredoxin-like_sf"/>
</dbReference>
<evidence type="ECO:0000256" key="4">
    <source>
        <dbReference type="ARBA" id="ARBA00023284"/>
    </source>
</evidence>
<accession>K6YDQ2</accession>
<dbReference type="InterPro" id="IPR011906">
    <property type="entry name" value="Glutaredoxin_dom"/>
</dbReference>
<dbReference type="RefSeq" id="WP_006015570.1">
    <property type="nucleotide sequence ID" value="NZ_BAEQ01000067.1"/>
</dbReference>
<dbReference type="CDD" id="cd03013">
    <property type="entry name" value="PRX5_like"/>
    <property type="match status" value="1"/>
</dbReference>
<dbReference type="PANTHER" id="PTHR10430">
    <property type="entry name" value="PEROXIREDOXIN"/>
    <property type="match status" value="1"/>
</dbReference>
<dbReference type="NCBIfam" id="TIGR02190">
    <property type="entry name" value="GlrX-dom"/>
    <property type="match status" value="1"/>
</dbReference>
<keyword evidence="3" id="KW-1015">Disulfide bond</keyword>
<keyword evidence="2 8" id="KW-0560">Oxidoreductase</keyword>
<dbReference type="InterPro" id="IPR013766">
    <property type="entry name" value="Thioredoxin_domain"/>
</dbReference>
<dbReference type="GO" id="GO:0042744">
    <property type="term" value="P:hydrogen peroxide catabolic process"/>
    <property type="evidence" value="ECO:0007669"/>
    <property type="project" value="TreeGrafter"/>
</dbReference>
<organism evidence="8 9">
    <name type="scientific">Brumicola pallidula DSM 14239 = ACAM 615</name>
    <dbReference type="NCBI Taxonomy" id="1121922"/>
    <lineage>
        <taxon>Bacteria</taxon>
        <taxon>Pseudomonadati</taxon>
        <taxon>Pseudomonadota</taxon>
        <taxon>Gammaproteobacteria</taxon>
        <taxon>Alteromonadales</taxon>
        <taxon>Alteromonadaceae</taxon>
        <taxon>Brumicola</taxon>
    </lineage>
</organism>
<dbReference type="Gene3D" id="3.40.30.10">
    <property type="entry name" value="Glutaredoxin"/>
    <property type="match status" value="2"/>
</dbReference>
<dbReference type="STRING" id="1121922.GCA_000428905_00262"/>
<gene>
    <name evidence="8" type="primary">ahpC</name>
    <name evidence="8" type="ORF">GPAL_4015</name>
</gene>
<dbReference type="InterPro" id="IPR014025">
    <property type="entry name" value="Glutaredoxin_subgr"/>
</dbReference>
<comment type="caution">
    <text evidence="8">The sequence shown here is derived from an EMBL/GenBank/DDBJ whole genome shotgun (WGS) entry which is preliminary data.</text>
</comment>
<keyword evidence="9" id="KW-1185">Reference proteome</keyword>
<evidence type="ECO:0000256" key="3">
    <source>
        <dbReference type="ARBA" id="ARBA00023157"/>
    </source>
</evidence>
<dbReference type="PRINTS" id="PR00160">
    <property type="entry name" value="GLUTAREDOXIN"/>
</dbReference>
<dbReference type="GO" id="GO:0034599">
    <property type="term" value="P:cellular response to oxidative stress"/>
    <property type="evidence" value="ECO:0007669"/>
    <property type="project" value="InterPro"/>
</dbReference>
<evidence type="ECO:0000313" key="8">
    <source>
        <dbReference type="EMBL" id="GAC30854.1"/>
    </source>
</evidence>
<protein>
    <submittedName>
        <fullName evidence="8">Peroxiredoxin</fullName>
        <ecNumber evidence="8">1.11.1.15</ecNumber>
    </submittedName>
</protein>
<dbReference type="PROSITE" id="PS00195">
    <property type="entry name" value="GLUTAREDOXIN_1"/>
    <property type="match status" value="1"/>
</dbReference>
<feature type="region of interest" description="Disordered" evidence="6">
    <location>
        <begin position="1"/>
        <end position="21"/>
    </location>
</feature>
<feature type="domain" description="Thioredoxin" evidence="7">
    <location>
        <begin position="1"/>
        <end position="173"/>
    </location>
</feature>
<evidence type="ECO:0000256" key="2">
    <source>
        <dbReference type="ARBA" id="ARBA00023002"/>
    </source>
</evidence>
<evidence type="ECO:0000259" key="7">
    <source>
        <dbReference type="PROSITE" id="PS51352"/>
    </source>
</evidence>
<dbReference type="GO" id="GO:0008379">
    <property type="term" value="F:thioredoxin peroxidase activity"/>
    <property type="evidence" value="ECO:0007669"/>
    <property type="project" value="InterPro"/>
</dbReference>
<dbReference type="Pfam" id="PF00462">
    <property type="entry name" value="Glutaredoxin"/>
    <property type="match status" value="1"/>
</dbReference>
<dbReference type="InterPro" id="IPR002109">
    <property type="entry name" value="Glutaredoxin"/>
</dbReference>
<dbReference type="OrthoDB" id="9800621at2"/>
<evidence type="ECO:0000313" key="9">
    <source>
        <dbReference type="Proteomes" id="UP000006251"/>
    </source>
</evidence>
<feature type="active site" description="Cysteine sulfenic acid (-SOH) intermediate" evidence="5">
    <location>
        <position position="55"/>
    </location>
</feature>
<dbReference type="AlphaFoldDB" id="K6YDQ2"/>
<keyword evidence="4" id="KW-0676">Redox-active center</keyword>
<evidence type="ECO:0000256" key="1">
    <source>
        <dbReference type="ARBA" id="ARBA00022559"/>
    </source>
</evidence>
<dbReference type="PANTHER" id="PTHR10430:SF16">
    <property type="entry name" value="PEROXIREDOXIN-5, MITOCHONDRIAL"/>
    <property type="match status" value="1"/>
</dbReference>
<dbReference type="InterPro" id="IPR011767">
    <property type="entry name" value="GLR_AS"/>
</dbReference>
<dbReference type="PROSITE" id="PS51354">
    <property type="entry name" value="GLUTAREDOXIN_2"/>
    <property type="match status" value="1"/>
</dbReference>
<dbReference type="Proteomes" id="UP000006251">
    <property type="component" value="Unassembled WGS sequence"/>
</dbReference>
<sequence length="249" mass="27216">MAQPTSLPNHEGKQVPDVTWPMRSGDDWSKMSSKTLFAGKKVVLFSLPGAFTPTCSSTHLPRYNQLASTFKKLGVDEVCCMAVNDTFVMNAWLADQEAENITVIPDGNGEFTAGMEMLVDKSDIGFGKRSWRYSMLVNDGIVEKMFIEPNVPGDPFEVSDADTMLTYLAPGIKVPEDVSLFTKPNCPFCEKAKTLLKDAGYEYEEIILGTQATLASLKAVSGYDTVPQVFIGGKRIGGSDELEAYLQGV</sequence>
<dbReference type="InterPro" id="IPR013740">
    <property type="entry name" value="Redoxin"/>
</dbReference>